<protein>
    <submittedName>
        <fullName evidence="8">Succinate dehydrogenase flavoprotein subunit-like protein</fullName>
    </submittedName>
</protein>
<keyword evidence="3" id="KW-0560">Oxidoreductase</keyword>
<proteinExistence type="predicted"/>
<evidence type="ECO:0000256" key="5">
    <source>
        <dbReference type="SAM" id="Coils"/>
    </source>
</evidence>
<evidence type="ECO:0000256" key="3">
    <source>
        <dbReference type="ARBA" id="ARBA00023002"/>
    </source>
</evidence>
<dbReference type="InterPro" id="IPR027477">
    <property type="entry name" value="Succ_DH/fumarate_Rdtase_cat_sf"/>
</dbReference>
<dbReference type="PRINTS" id="PR00411">
    <property type="entry name" value="PNDRDTASEI"/>
</dbReference>
<reference evidence="8 9" key="1">
    <citation type="journal article" date="2014" name="Environ. Microbiol.">
        <title>Insights into organohalide respiration and the versatile catabolism of Sulfurospirillum multivorans gained from comparative genomics and physiological studies.</title>
        <authorList>
            <person name="Goris T."/>
            <person name="Schubert T."/>
            <person name="Gadkari J."/>
            <person name="Wubet T."/>
            <person name="Tarkka M."/>
            <person name="Buscot F."/>
            <person name="Adrian L."/>
            <person name="Diekert G."/>
        </authorList>
    </citation>
    <scope>NUCLEOTIDE SEQUENCE [LARGE SCALE GENOMIC DNA]</scope>
    <source>
        <strain evidence="9">DM 12446 / JCM 15788 / NBRC 109480</strain>
    </source>
</reference>
<dbReference type="Pfam" id="PF02910">
    <property type="entry name" value="Succ_DH_flav_C"/>
    <property type="match status" value="1"/>
</dbReference>
<dbReference type="GO" id="GO:0009055">
    <property type="term" value="F:electron transfer activity"/>
    <property type="evidence" value="ECO:0007669"/>
    <property type="project" value="TreeGrafter"/>
</dbReference>
<keyword evidence="2" id="KW-0285">Flavoprotein</keyword>
<feature type="domain" description="FAD-dependent oxidoreductase 2 FAD-binding" evidence="6">
    <location>
        <begin position="4"/>
        <end position="369"/>
    </location>
</feature>
<evidence type="ECO:0000313" key="8">
    <source>
        <dbReference type="EMBL" id="AHJ11351.1"/>
    </source>
</evidence>
<dbReference type="PRINTS" id="PR00368">
    <property type="entry name" value="FADPNR"/>
</dbReference>
<dbReference type="InterPro" id="IPR036188">
    <property type="entry name" value="FAD/NAD-bd_sf"/>
</dbReference>
<dbReference type="GO" id="GO:0009061">
    <property type="term" value="P:anaerobic respiration"/>
    <property type="evidence" value="ECO:0007669"/>
    <property type="project" value="TreeGrafter"/>
</dbReference>
<organism evidence="8 9">
    <name type="scientific">Sulfurospirillum multivorans (strain DM 12446 / JCM 15788 / NBRC 109480)</name>
    <dbReference type="NCBI Taxonomy" id="1150621"/>
    <lineage>
        <taxon>Bacteria</taxon>
        <taxon>Pseudomonadati</taxon>
        <taxon>Campylobacterota</taxon>
        <taxon>Epsilonproteobacteria</taxon>
        <taxon>Campylobacterales</taxon>
        <taxon>Sulfurospirillaceae</taxon>
        <taxon>Sulfurospirillum</taxon>
    </lineage>
</organism>
<dbReference type="PIRSF" id="PIRSF000171">
    <property type="entry name" value="SDHA_APRA_LASPO"/>
    <property type="match status" value="1"/>
</dbReference>
<dbReference type="GO" id="GO:0000104">
    <property type="term" value="F:succinate dehydrogenase activity"/>
    <property type="evidence" value="ECO:0007669"/>
    <property type="project" value="TreeGrafter"/>
</dbReference>
<evidence type="ECO:0000313" key="9">
    <source>
        <dbReference type="Proteomes" id="UP000019322"/>
    </source>
</evidence>
<dbReference type="PANTHER" id="PTHR11632">
    <property type="entry name" value="SUCCINATE DEHYDROGENASE 2 FLAVOPROTEIN SUBUNIT"/>
    <property type="match status" value="1"/>
</dbReference>
<gene>
    <name evidence="8" type="ORF">SMUL_0064</name>
</gene>
<feature type="active site" description="Proton acceptor" evidence="4">
    <location>
        <position position="268"/>
    </location>
</feature>
<dbReference type="Gene3D" id="3.90.700.10">
    <property type="entry name" value="Succinate dehydrogenase/fumarate reductase flavoprotein, catalytic domain"/>
    <property type="match status" value="1"/>
</dbReference>
<dbReference type="Proteomes" id="UP000019322">
    <property type="component" value="Chromosome"/>
</dbReference>
<evidence type="ECO:0000259" key="6">
    <source>
        <dbReference type="Pfam" id="PF00890"/>
    </source>
</evidence>
<sequence length="522" mass="57182">MKYDVIVVGSGISGMRAAIEAKELGANVVLITKSSPSANNSFMAKGGINAAFGNMGDNDNIFQHINETLKSSVDIGNEESIRIFCEQAPAAVRELVGYGVKFSRLESGKLAQRPFGGSKFKRTVYASDETGPAIMKALYEVIKEYEIDIIKNHMAINLIMKNNIISGITLFDEESQKVVVCEGKSIILAMGGFGSLYRNYTSNVKDATGDAIAIGLRAGLKAMNLEFVQFHPTGLEGTNFLLSEAARAEGGKLVDENGDSFVDELNTRDFVTRAIFKEMQKGNKVYLDLRDVPTEVIDTKLVSIKKRVYTLKKLDPSKDLIPVTPVAHYTMGGIQTDVIGKTSIKGLFIIGEAGDNGVNGANRLGGNSLSQGAVFGKISAYEAIKFANKMKKFNGVDYYDITNDIHLVERLEALAKHVDANALRNEIGQIMFEKIGIIRTEADLQSALKRFEEMEESMETMQSDKPSTIKSILELINVLVVAKAVAKSALLREESRGSHFRIDYPEKDRKFKTNTLIGLGDL</sequence>
<dbReference type="KEGG" id="smul:SMUL_0064"/>
<feature type="coiled-coil region" evidence="5">
    <location>
        <begin position="437"/>
        <end position="464"/>
    </location>
</feature>
<accession>A0AA86AKW0</accession>
<dbReference type="SUPFAM" id="SSF56425">
    <property type="entry name" value="Succinate dehydrogenase/fumarate reductase flavoprotein, catalytic domain"/>
    <property type="match status" value="1"/>
</dbReference>
<dbReference type="RefSeq" id="WP_025343276.1">
    <property type="nucleotide sequence ID" value="NZ_CP007201.1"/>
</dbReference>
<evidence type="ECO:0000256" key="2">
    <source>
        <dbReference type="ARBA" id="ARBA00022630"/>
    </source>
</evidence>
<dbReference type="AlphaFoldDB" id="A0AA86AKW0"/>
<dbReference type="Pfam" id="PF00890">
    <property type="entry name" value="FAD_binding_2"/>
    <property type="match status" value="1"/>
</dbReference>
<evidence type="ECO:0000256" key="1">
    <source>
        <dbReference type="ARBA" id="ARBA00001974"/>
    </source>
</evidence>
<name>A0AA86AKW0_SULMK</name>
<dbReference type="GO" id="GO:0005886">
    <property type="term" value="C:plasma membrane"/>
    <property type="evidence" value="ECO:0007669"/>
    <property type="project" value="TreeGrafter"/>
</dbReference>
<dbReference type="SUPFAM" id="SSF51905">
    <property type="entry name" value="FAD/NAD(P)-binding domain"/>
    <property type="match status" value="1"/>
</dbReference>
<dbReference type="InterPro" id="IPR037099">
    <property type="entry name" value="Fum_R/Succ_DH_flav-like_C_sf"/>
</dbReference>
<evidence type="ECO:0000256" key="4">
    <source>
        <dbReference type="PIRSR" id="PIRSR000171-1"/>
    </source>
</evidence>
<dbReference type="GO" id="GO:0050660">
    <property type="term" value="F:flavin adenine dinucleotide binding"/>
    <property type="evidence" value="ECO:0007669"/>
    <property type="project" value="TreeGrafter"/>
</dbReference>
<dbReference type="Gene3D" id="1.20.58.100">
    <property type="entry name" value="Fumarate reductase/succinate dehydrogenase flavoprotein-like, C-terminal domain"/>
    <property type="match status" value="1"/>
</dbReference>
<dbReference type="SUPFAM" id="SSF46977">
    <property type="entry name" value="Succinate dehydrogenase/fumarate reductase flavoprotein C-terminal domain"/>
    <property type="match status" value="1"/>
</dbReference>
<evidence type="ECO:0000259" key="7">
    <source>
        <dbReference type="Pfam" id="PF02910"/>
    </source>
</evidence>
<comment type="cofactor">
    <cofactor evidence="1">
        <name>FAD</name>
        <dbReference type="ChEBI" id="CHEBI:57692"/>
    </cofactor>
</comment>
<dbReference type="InterPro" id="IPR030664">
    <property type="entry name" value="SdhA/FrdA/AprA"/>
</dbReference>
<dbReference type="InterPro" id="IPR015939">
    <property type="entry name" value="Fum_Rdtase/Succ_DH_flav-like_C"/>
</dbReference>
<keyword evidence="5" id="KW-0175">Coiled coil</keyword>
<feature type="domain" description="Fumarate reductase/succinate dehydrogenase flavoprotein-like C-terminal" evidence="7">
    <location>
        <begin position="424"/>
        <end position="516"/>
    </location>
</feature>
<dbReference type="Gene3D" id="3.50.50.60">
    <property type="entry name" value="FAD/NAD(P)-binding domain"/>
    <property type="match status" value="1"/>
</dbReference>
<dbReference type="PANTHER" id="PTHR11632:SF51">
    <property type="entry name" value="SUCCINATE DEHYDROGENASE [UBIQUINONE] FLAVOPROTEIN SUBUNIT, MITOCHONDRIAL"/>
    <property type="match status" value="1"/>
</dbReference>
<dbReference type="InterPro" id="IPR003953">
    <property type="entry name" value="FAD-dep_OxRdtase_2_FAD-bd"/>
</dbReference>
<dbReference type="EMBL" id="CP007201">
    <property type="protein sequence ID" value="AHJ11351.1"/>
    <property type="molecule type" value="Genomic_DNA"/>
</dbReference>